<dbReference type="OrthoDB" id="3980126at2759"/>
<keyword evidence="4" id="KW-1185">Reference proteome</keyword>
<protein>
    <recommendedName>
        <fullName evidence="5">Serine-threonine protein kinase 19</fullName>
    </recommendedName>
</protein>
<evidence type="ECO:0000256" key="1">
    <source>
        <dbReference type="ARBA" id="ARBA00093458"/>
    </source>
</evidence>
<organism evidence="3 4">
    <name type="scientific">Pseudocercospora eumusae</name>
    <dbReference type="NCBI Taxonomy" id="321146"/>
    <lineage>
        <taxon>Eukaryota</taxon>
        <taxon>Fungi</taxon>
        <taxon>Dikarya</taxon>
        <taxon>Ascomycota</taxon>
        <taxon>Pezizomycotina</taxon>
        <taxon>Dothideomycetes</taxon>
        <taxon>Dothideomycetidae</taxon>
        <taxon>Mycosphaerellales</taxon>
        <taxon>Mycosphaerellaceae</taxon>
        <taxon>Pseudocercospora</taxon>
    </lineage>
</organism>
<dbReference type="GO" id="GO:0046579">
    <property type="term" value="P:positive regulation of Ras protein signal transduction"/>
    <property type="evidence" value="ECO:0007669"/>
    <property type="project" value="TreeGrafter"/>
</dbReference>
<evidence type="ECO:0000313" key="3">
    <source>
        <dbReference type="EMBL" id="KXS93626.1"/>
    </source>
</evidence>
<sequence length="386" mass="41671">MPKTINPLARRKSSSSPFSTAQRTKPGSRKSSAAEKERERLDDQGIVRHLPLADVPEDVCDLIRHIQDHAFQEIPERGAGMNSKQIGECLQFRQRLPPVVSLAHLHALSPSSTETDRELARLAAEGKARRISIPGRGKGGSSVGEAVVLVEDWKNMVRREESIEEETKQKYMALLDAHPTERSAPIASLSQDEKRSLVGAGFLANPGALTTSHSSSFARPTGGSEGSIANAGSSAATGSLGAVGGYAAIQDSGGGGSMLATKDSRLSAATLRTEVMMFSLPFMGAYLKLITEARAHLLFLLKQLSPRYKEATWNMLMEKWNGNVPNDSASKAKRLRGEWTGVLPGQTRKFRQFHGLDGEWLLAECVGTGDIQLFETGSVGLAIRGL</sequence>
<dbReference type="PANTHER" id="PTHR15243:SF0">
    <property type="entry name" value="SERINE_THREONINE-PROTEIN KINASE 19"/>
    <property type="match status" value="1"/>
</dbReference>
<reference evidence="3 4" key="1">
    <citation type="submission" date="2015-07" db="EMBL/GenBank/DDBJ databases">
        <title>Comparative genomics of the Sigatoka disease complex on banana suggests a link between parallel evolutionary changes in Pseudocercospora fijiensis and Pseudocercospora eumusae and increased virulence on the banana host.</title>
        <authorList>
            <person name="Chang T.-C."/>
            <person name="Salvucci A."/>
            <person name="Crous P.W."/>
            <person name="Stergiopoulos I."/>
        </authorList>
    </citation>
    <scope>NUCLEOTIDE SEQUENCE [LARGE SCALE GENOMIC DNA]</scope>
    <source>
        <strain evidence="3 4">CBS 114824</strain>
    </source>
</reference>
<comment type="similarity">
    <text evidence="1">Belongs to the STK19 family.</text>
</comment>
<accession>A0A139GTT7</accession>
<feature type="compositionally biased region" description="Basic and acidic residues" evidence="2">
    <location>
        <begin position="32"/>
        <end position="42"/>
    </location>
</feature>
<dbReference type="PANTHER" id="PTHR15243">
    <property type="entry name" value="SERINE/THREONINE-PROTEIN KINASE 19"/>
    <property type="match status" value="1"/>
</dbReference>
<dbReference type="Pfam" id="PF10494">
    <property type="entry name" value="Stk19"/>
    <property type="match status" value="1"/>
</dbReference>
<evidence type="ECO:0000256" key="2">
    <source>
        <dbReference type="SAM" id="MobiDB-lite"/>
    </source>
</evidence>
<feature type="compositionally biased region" description="Polar residues" evidence="2">
    <location>
        <begin position="14"/>
        <end position="31"/>
    </location>
</feature>
<dbReference type="Proteomes" id="UP000070133">
    <property type="component" value="Unassembled WGS sequence"/>
</dbReference>
<evidence type="ECO:0008006" key="5">
    <source>
        <dbReference type="Google" id="ProtNLM"/>
    </source>
</evidence>
<dbReference type="AlphaFoldDB" id="A0A139GTT7"/>
<proteinExistence type="inferred from homology"/>
<gene>
    <name evidence="3" type="ORF">AC578_783</name>
</gene>
<evidence type="ECO:0000313" key="4">
    <source>
        <dbReference type="Proteomes" id="UP000070133"/>
    </source>
</evidence>
<dbReference type="EMBL" id="LFZN01000428">
    <property type="protein sequence ID" value="KXS93626.1"/>
    <property type="molecule type" value="Genomic_DNA"/>
</dbReference>
<name>A0A139GTT7_9PEZI</name>
<feature type="region of interest" description="Disordered" evidence="2">
    <location>
        <begin position="1"/>
        <end position="42"/>
    </location>
</feature>
<comment type="caution">
    <text evidence="3">The sequence shown here is derived from an EMBL/GenBank/DDBJ whole genome shotgun (WGS) entry which is preliminary data.</text>
</comment>
<dbReference type="InterPro" id="IPR018865">
    <property type="entry name" value="STK19-like"/>
</dbReference>